<dbReference type="GO" id="GO:0009252">
    <property type="term" value="P:peptidoglycan biosynthetic process"/>
    <property type="evidence" value="ECO:0007669"/>
    <property type="project" value="UniProtKB-KW"/>
</dbReference>
<feature type="active site" description="Proton acceptor" evidence="7">
    <location>
        <position position="30"/>
    </location>
</feature>
<organism evidence="12 13">
    <name type="scientific">Aurantimonas aggregata</name>
    <dbReference type="NCBI Taxonomy" id="2047720"/>
    <lineage>
        <taxon>Bacteria</taxon>
        <taxon>Pseudomonadati</taxon>
        <taxon>Pseudomonadota</taxon>
        <taxon>Alphaproteobacteria</taxon>
        <taxon>Hyphomicrobiales</taxon>
        <taxon>Aurantimonadaceae</taxon>
        <taxon>Aurantimonas</taxon>
    </lineage>
</organism>
<dbReference type="Pfam" id="PF00768">
    <property type="entry name" value="Peptidase_S11"/>
    <property type="match status" value="1"/>
</dbReference>
<feature type="active site" description="Acyl-ester intermediate" evidence="7">
    <location>
        <position position="27"/>
    </location>
</feature>
<accession>A0A6L9MII3</accession>
<keyword evidence="13" id="KW-1185">Reference proteome</keyword>
<evidence type="ECO:0000256" key="1">
    <source>
        <dbReference type="ARBA" id="ARBA00007164"/>
    </source>
</evidence>
<gene>
    <name evidence="12" type="ORF">GTW51_11790</name>
</gene>
<protein>
    <submittedName>
        <fullName evidence="12">D-alanyl-D-alanine carboxypeptidase</fullName>
    </submittedName>
</protein>
<dbReference type="GO" id="GO:0006508">
    <property type="term" value="P:proteolysis"/>
    <property type="evidence" value="ECO:0007669"/>
    <property type="project" value="InterPro"/>
</dbReference>
<evidence type="ECO:0000256" key="2">
    <source>
        <dbReference type="ARBA" id="ARBA00022729"/>
    </source>
</evidence>
<evidence type="ECO:0000256" key="8">
    <source>
        <dbReference type="PIRSR" id="PIRSR618044-2"/>
    </source>
</evidence>
<evidence type="ECO:0000313" key="12">
    <source>
        <dbReference type="EMBL" id="NDV87382.1"/>
    </source>
</evidence>
<evidence type="ECO:0000256" key="9">
    <source>
        <dbReference type="RuleBase" id="RU004016"/>
    </source>
</evidence>
<keyword evidence="4" id="KW-0133">Cell shape</keyword>
<sequence>MASIVVDVASGKVLSQEHATERRYPASTTKLMTAYLALKAVEAGEFGLDSPVIMTREAAAEAPSKMGFQPGSVMRLDMALRMLLVKSANDVAHAIGQALAGGSLEDFVAMMNAEALRLGMKDTRFINANGLPGEGQYSSAKDLAMLGVAIRRDFPAFSDYFGTEAIAAGNAIMKNGNKLLGRFDGAEGMKTGYICASGFNLVSSATRDGRTLVAVVIGANGTIPRERRSAEILEAGFKADLAAIDTTLDELPVSAGEPVDISDYICSAKGRTDRANERQADADRDEVFGSPYLHELNRPEIVVPVSLGGAAGNDIVEAGVSVIDAYGIPIPTWRPEQPTGVLALTPEDVGVSQGAGVLTEGEDPVETSAAVRANVLGSLPDSADEGSEESPGSSDLAGTDGKSPRLGSSFDDAPLRPGADVPIPAERATN</sequence>
<keyword evidence="5" id="KW-0573">Peptidoglycan synthesis</keyword>
<keyword evidence="3" id="KW-0378">Hydrolase</keyword>
<reference evidence="12 13" key="1">
    <citation type="submission" date="2020-01" db="EMBL/GenBank/DDBJ databases">
        <title>Genomes of bacteria type strains.</title>
        <authorList>
            <person name="Chen J."/>
            <person name="Zhu S."/>
            <person name="Chen J."/>
        </authorList>
    </citation>
    <scope>NUCLEOTIDE SEQUENCE [LARGE SCALE GENOMIC DNA]</scope>
    <source>
        <strain evidence="12 13">KCTC 52919</strain>
    </source>
</reference>
<dbReference type="GO" id="GO:0071555">
    <property type="term" value="P:cell wall organization"/>
    <property type="evidence" value="ECO:0007669"/>
    <property type="project" value="UniProtKB-KW"/>
</dbReference>
<dbReference type="Proteomes" id="UP000476332">
    <property type="component" value="Unassembled WGS sequence"/>
</dbReference>
<dbReference type="InterPro" id="IPR001967">
    <property type="entry name" value="Peptidase_S11_N"/>
</dbReference>
<evidence type="ECO:0000256" key="7">
    <source>
        <dbReference type="PIRSR" id="PIRSR618044-1"/>
    </source>
</evidence>
<evidence type="ECO:0000313" key="13">
    <source>
        <dbReference type="Proteomes" id="UP000476332"/>
    </source>
</evidence>
<dbReference type="PANTHER" id="PTHR21581:SF6">
    <property type="entry name" value="TRAFFICKING PROTEIN PARTICLE COMPLEX SUBUNIT 12"/>
    <property type="match status" value="1"/>
</dbReference>
<dbReference type="InterPro" id="IPR018044">
    <property type="entry name" value="Peptidase_S11"/>
</dbReference>
<comment type="caution">
    <text evidence="12">The sequence shown here is derived from an EMBL/GenBank/DDBJ whole genome shotgun (WGS) entry which is preliminary data.</text>
</comment>
<dbReference type="GO" id="GO:0009002">
    <property type="term" value="F:serine-type D-Ala-D-Ala carboxypeptidase activity"/>
    <property type="evidence" value="ECO:0007669"/>
    <property type="project" value="InterPro"/>
</dbReference>
<keyword evidence="2" id="KW-0732">Signal</keyword>
<evidence type="ECO:0000256" key="10">
    <source>
        <dbReference type="SAM" id="MobiDB-lite"/>
    </source>
</evidence>
<keyword evidence="12" id="KW-0645">Protease</keyword>
<comment type="similarity">
    <text evidence="1 9">Belongs to the peptidase S11 family.</text>
</comment>
<keyword evidence="6" id="KW-0961">Cell wall biogenesis/degradation</keyword>
<keyword evidence="12" id="KW-0121">Carboxypeptidase</keyword>
<feature type="domain" description="Peptidase S11 D-alanyl-D-alanine carboxypeptidase A N-terminal" evidence="11">
    <location>
        <begin position="3"/>
        <end position="220"/>
    </location>
</feature>
<proteinExistence type="inferred from homology"/>
<dbReference type="InterPro" id="IPR012338">
    <property type="entry name" value="Beta-lactam/transpept-like"/>
</dbReference>
<name>A0A6L9MII3_9HYPH</name>
<feature type="active site" evidence="7">
    <location>
        <position position="87"/>
    </location>
</feature>
<evidence type="ECO:0000256" key="5">
    <source>
        <dbReference type="ARBA" id="ARBA00022984"/>
    </source>
</evidence>
<dbReference type="EMBL" id="JAAAMJ010000007">
    <property type="protein sequence ID" value="NDV87382.1"/>
    <property type="molecule type" value="Genomic_DNA"/>
</dbReference>
<evidence type="ECO:0000256" key="6">
    <source>
        <dbReference type="ARBA" id="ARBA00023316"/>
    </source>
</evidence>
<dbReference type="SUPFAM" id="SSF56601">
    <property type="entry name" value="beta-lactamase/transpeptidase-like"/>
    <property type="match status" value="1"/>
</dbReference>
<feature type="region of interest" description="Disordered" evidence="10">
    <location>
        <begin position="378"/>
        <end position="430"/>
    </location>
</feature>
<dbReference type="AlphaFoldDB" id="A0A6L9MII3"/>
<feature type="binding site" evidence="8">
    <location>
        <position position="190"/>
    </location>
    <ligand>
        <name>substrate</name>
    </ligand>
</feature>
<dbReference type="GO" id="GO:0008360">
    <property type="term" value="P:regulation of cell shape"/>
    <property type="evidence" value="ECO:0007669"/>
    <property type="project" value="UniProtKB-KW"/>
</dbReference>
<dbReference type="PANTHER" id="PTHR21581">
    <property type="entry name" value="D-ALANYL-D-ALANINE CARBOXYPEPTIDASE"/>
    <property type="match status" value="1"/>
</dbReference>
<evidence type="ECO:0000259" key="11">
    <source>
        <dbReference type="Pfam" id="PF00768"/>
    </source>
</evidence>
<evidence type="ECO:0000256" key="4">
    <source>
        <dbReference type="ARBA" id="ARBA00022960"/>
    </source>
</evidence>
<dbReference type="Gene3D" id="3.40.710.10">
    <property type="entry name" value="DD-peptidase/beta-lactamase superfamily"/>
    <property type="match status" value="1"/>
</dbReference>
<dbReference type="PRINTS" id="PR00725">
    <property type="entry name" value="DADACBPTASE1"/>
</dbReference>
<evidence type="ECO:0000256" key="3">
    <source>
        <dbReference type="ARBA" id="ARBA00022801"/>
    </source>
</evidence>